<sequence length="192" mass="21302">MPTELRLWAAVVLVVGQADVSPHSSSEVDVWRSLADIIKQQDLLLEKGIVVWASLVQANELLFKPGRHDHPAVVLYCTNPGFDDQPEELRAVARKLFSVKGKLLADPVLQPFANMLCRELSREMRMPVPQSLTGSAAVCCTNVIVARRHLPARTLDHALFPLVIHPTCDATMILPSRFWPDELLSAWKGVPA</sequence>
<dbReference type="Proteomes" id="UP001596957">
    <property type="component" value="Unassembled WGS sequence"/>
</dbReference>
<keyword evidence="2" id="KW-1185">Reference proteome</keyword>
<gene>
    <name evidence="1" type="ORF">ACFQZP_18550</name>
</gene>
<protein>
    <submittedName>
        <fullName evidence="1">Uncharacterized protein</fullName>
    </submittedName>
</protein>
<organism evidence="1 2">
    <name type="scientific">Streptomyces lutosisoli</name>
    <dbReference type="NCBI Taxonomy" id="2665721"/>
    <lineage>
        <taxon>Bacteria</taxon>
        <taxon>Bacillati</taxon>
        <taxon>Actinomycetota</taxon>
        <taxon>Actinomycetes</taxon>
        <taxon>Kitasatosporales</taxon>
        <taxon>Streptomycetaceae</taxon>
        <taxon>Streptomyces</taxon>
    </lineage>
</organism>
<proteinExistence type="predicted"/>
<name>A0ABW2VGL0_9ACTN</name>
<dbReference type="EMBL" id="JBHTEC010000001">
    <property type="protein sequence ID" value="MFD0283645.1"/>
    <property type="molecule type" value="Genomic_DNA"/>
</dbReference>
<reference evidence="2" key="1">
    <citation type="journal article" date="2019" name="Int. J. Syst. Evol. Microbiol.">
        <title>The Global Catalogue of Microorganisms (GCM) 10K type strain sequencing project: providing services to taxonomists for standard genome sequencing and annotation.</title>
        <authorList>
            <consortium name="The Broad Institute Genomics Platform"/>
            <consortium name="The Broad Institute Genome Sequencing Center for Infectious Disease"/>
            <person name="Wu L."/>
            <person name="Ma J."/>
        </authorList>
    </citation>
    <scope>NUCLEOTIDE SEQUENCE [LARGE SCALE GENOMIC DNA]</scope>
    <source>
        <strain evidence="2">CGMCC 4.7198</strain>
    </source>
</reference>
<dbReference type="RefSeq" id="WP_381265121.1">
    <property type="nucleotide sequence ID" value="NZ_JBHTBI010000139.1"/>
</dbReference>
<comment type="caution">
    <text evidence="1">The sequence shown here is derived from an EMBL/GenBank/DDBJ whole genome shotgun (WGS) entry which is preliminary data.</text>
</comment>
<evidence type="ECO:0000313" key="1">
    <source>
        <dbReference type="EMBL" id="MFD0283645.1"/>
    </source>
</evidence>
<evidence type="ECO:0000313" key="2">
    <source>
        <dbReference type="Proteomes" id="UP001596957"/>
    </source>
</evidence>
<accession>A0ABW2VGL0</accession>